<organism evidence="2 3">
    <name type="scientific">Enterocloster bolteae (strain ATCC BAA-613 / DSM 15670 / CCUG 46953 / JCM 12243 / WAL 16351)</name>
    <name type="common">Clostridium bolteae</name>
    <dbReference type="NCBI Taxonomy" id="411902"/>
    <lineage>
        <taxon>Bacteria</taxon>
        <taxon>Bacillati</taxon>
        <taxon>Bacillota</taxon>
        <taxon>Clostridia</taxon>
        <taxon>Lachnospirales</taxon>
        <taxon>Lachnospiraceae</taxon>
        <taxon>Enterocloster</taxon>
    </lineage>
</organism>
<protein>
    <submittedName>
        <fullName evidence="2">Uncharacterized protein</fullName>
    </submittedName>
</protein>
<name>A8RMF0_ENTBW</name>
<dbReference type="Proteomes" id="UP000005396">
    <property type="component" value="Unassembled WGS sequence"/>
</dbReference>
<evidence type="ECO:0000313" key="3">
    <source>
        <dbReference type="Proteomes" id="UP000005396"/>
    </source>
</evidence>
<accession>A8RMF0</accession>
<dbReference type="PaxDb" id="411902-CLOBOL_01888"/>
<dbReference type="HOGENOM" id="CLU_3355379_0_0_9"/>
<proteinExistence type="predicted"/>
<dbReference type="EMBL" id="ABCC02000020">
    <property type="protein sequence ID" value="EDP17936.1"/>
    <property type="molecule type" value="Genomic_DNA"/>
</dbReference>
<feature type="compositionally biased region" description="Polar residues" evidence="1">
    <location>
        <begin position="1"/>
        <end position="13"/>
    </location>
</feature>
<reference evidence="2 3" key="2">
    <citation type="submission" date="2007-09" db="EMBL/GenBank/DDBJ databases">
        <title>Draft genome sequence of Clostridium bolteae (ATCC BAA-613).</title>
        <authorList>
            <person name="Sudarsanam P."/>
            <person name="Ley R."/>
            <person name="Guruge J."/>
            <person name="Turnbaugh P.J."/>
            <person name="Mahowald M."/>
            <person name="Liep D."/>
            <person name="Gordon J."/>
        </authorList>
    </citation>
    <scope>NUCLEOTIDE SEQUENCE [LARGE SCALE GENOMIC DNA]</scope>
    <source>
        <strain evidence="3">ATCC BAA-613 / DSM 15670 / CCUG 46953 / JCM 12243 / WAL 16351</strain>
    </source>
</reference>
<gene>
    <name evidence="2" type="ORF">CLOBOL_01888</name>
</gene>
<dbReference type="AlphaFoldDB" id="A8RMF0"/>
<sequence>MAAYQRLTNTSPEPRQGCPDMCYSIKKDGKWRRTPR</sequence>
<evidence type="ECO:0000313" key="2">
    <source>
        <dbReference type="EMBL" id="EDP17936.1"/>
    </source>
</evidence>
<evidence type="ECO:0000256" key="1">
    <source>
        <dbReference type="SAM" id="MobiDB-lite"/>
    </source>
</evidence>
<reference evidence="2 3" key="1">
    <citation type="submission" date="2007-08" db="EMBL/GenBank/DDBJ databases">
        <authorList>
            <person name="Fulton L."/>
            <person name="Clifton S."/>
            <person name="Fulton B."/>
            <person name="Xu J."/>
            <person name="Minx P."/>
            <person name="Pepin K.H."/>
            <person name="Johnson M."/>
            <person name="Thiruvilangam P."/>
            <person name="Bhonagiri V."/>
            <person name="Nash W.E."/>
            <person name="Mardis E.R."/>
            <person name="Wilson R.K."/>
        </authorList>
    </citation>
    <scope>NUCLEOTIDE SEQUENCE [LARGE SCALE GENOMIC DNA]</scope>
    <source>
        <strain evidence="3">ATCC BAA-613 / DSM 15670 / CCUG 46953 / JCM 12243 / WAL 16351</strain>
    </source>
</reference>
<feature type="region of interest" description="Disordered" evidence="1">
    <location>
        <begin position="1"/>
        <end position="21"/>
    </location>
</feature>
<comment type="caution">
    <text evidence="2">The sequence shown here is derived from an EMBL/GenBank/DDBJ whole genome shotgun (WGS) entry which is preliminary data.</text>
</comment>